<keyword evidence="12" id="KW-0479">Metal-binding</keyword>
<comment type="caution">
    <text evidence="13">The sequence shown here is derived from an EMBL/GenBank/DDBJ whole genome shotgun (WGS) entry which is preliminary data.</text>
</comment>
<sequence>MLKVIIVGFGGFFGSIFRYLIYLLSNHLIGYSFPFGTILVNVLGCFLIGLIYQIFSDTISLSDNLKLFMTIGFLGGFTTFSAFSLDVFLLYQSNSKLVAIIYIFITLVLSLLAMLGGMWIFKVYN</sequence>
<comment type="similarity">
    <text evidence="10 12">Belongs to the fluoride channel Fluc/FEX (TC 1.A.43) family.</text>
</comment>
<evidence type="ECO:0000313" key="13">
    <source>
        <dbReference type="EMBL" id="RCL73494.1"/>
    </source>
</evidence>
<dbReference type="GO" id="GO:0140114">
    <property type="term" value="P:cellular detoxification of fluoride"/>
    <property type="evidence" value="ECO:0007669"/>
    <property type="project" value="UniProtKB-UniRule"/>
</dbReference>
<keyword evidence="8 12" id="KW-0472">Membrane</keyword>
<organism evidence="13 14">
    <name type="scientific">PS1 clade bacterium</name>
    <dbReference type="NCBI Taxonomy" id="2175152"/>
    <lineage>
        <taxon>Bacteria</taxon>
        <taxon>Pseudomonadati</taxon>
        <taxon>Pseudomonadota</taxon>
        <taxon>Alphaproteobacteria</taxon>
        <taxon>PS1 clade</taxon>
    </lineage>
</organism>
<feature type="transmembrane region" description="Helical" evidence="12">
    <location>
        <begin position="31"/>
        <end position="55"/>
    </location>
</feature>
<dbReference type="AlphaFoldDB" id="A0A368DPB7"/>
<keyword evidence="7 12" id="KW-0406">Ion transport</keyword>
<reference evidence="13 14" key="1">
    <citation type="journal article" date="2018" name="Microbiome">
        <title>Fine metagenomic profile of the Mediterranean stratified and mixed water columns revealed by assembly and recruitment.</title>
        <authorList>
            <person name="Haro-Moreno J.M."/>
            <person name="Lopez-Perez M."/>
            <person name="De La Torre J.R."/>
            <person name="Picazo A."/>
            <person name="Camacho A."/>
            <person name="Rodriguez-Valera F."/>
        </authorList>
    </citation>
    <scope>NUCLEOTIDE SEQUENCE [LARGE SCALE GENOMIC DNA]</scope>
    <source>
        <strain evidence="13">MED-G57</strain>
    </source>
</reference>
<dbReference type="GO" id="GO:0046872">
    <property type="term" value="F:metal ion binding"/>
    <property type="evidence" value="ECO:0007669"/>
    <property type="project" value="UniProtKB-KW"/>
</dbReference>
<accession>A0A368DPB7</accession>
<feature type="transmembrane region" description="Helical" evidence="12">
    <location>
        <begin position="67"/>
        <end position="91"/>
    </location>
</feature>
<comment type="activity regulation">
    <text evidence="12">Na(+) is not transported, but it plays an essential structural role and its presence is essential for fluoride channel function.</text>
</comment>
<evidence type="ECO:0000256" key="9">
    <source>
        <dbReference type="ARBA" id="ARBA00023303"/>
    </source>
</evidence>
<evidence type="ECO:0000256" key="2">
    <source>
        <dbReference type="ARBA" id="ARBA00022475"/>
    </source>
</evidence>
<name>A0A368DPB7_9PROT</name>
<feature type="transmembrane region" description="Helical" evidence="12">
    <location>
        <begin position="97"/>
        <end position="121"/>
    </location>
</feature>
<keyword evidence="2 12" id="KW-1003">Cell membrane</keyword>
<dbReference type="PANTHER" id="PTHR28259">
    <property type="entry name" value="FLUORIDE EXPORT PROTEIN 1-RELATED"/>
    <property type="match status" value="1"/>
</dbReference>
<keyword evidence="3" id="KW-0997">Cell inner membrane</keyword>
<evidence type="ECO:0000256" key="11">
    <source>
        <dbReference type="ARBA" id="ARBA00035585"/>
    </source>
</evidence>
<feature type="binding site" evidence="12">
    <location>
        <position position="75"/>
    </location>
    <ligand>
        <name>Na(+)</name>
        <dbReference type="ChEBI" id="CHEBI:29101"/>
        <note>structural</note>
    </ligand>
</feature>
<feature type="transmembrane region" description="Helical" evidence="12">
    <location>
        <begin position="5"/>
        <end position="25"/>
    </location>
</feature>
<comment type="catalytic activity">
    <reaction evidence="11">
        <text>fluoride(in) = fluoride(out)</text>
        <dbReference type="Rhea" id="RHEA:76159"/>
        <dbReference type="ChEBI" id="CHEBI:17051"/>
    </reaction>
    <physiologicalReaction direction="left-to-right" evidence="11">
        <dbReference type="Rhea" id="RHEA:76160"/>
    </physiologicalReaction>
</comment>
<dbReference type="NCBIfam" id="TIGR00494">
    <property type="entry name" value="crcB"/>
    <property type="match status" value="1"/>
</dbReference>
<evidence type="ECO:0000256" key="8">
    <source>
        <dbReference type="ARBA" id="ARBA00023136"/>
    </source>
</evidence>
<evidence type="ECO:0000256" key="10">
    <source>
        <dbReference type="ARBA" id="ARBA00035120"/>
    </source>
</evidence>
<evidence type="ECO:0000256" key="4">
    <source>
        <dbReference type="ARBA" id="ARBA00022692"/>
    </source>
</evidence>
<dbReference type="InterPro" id="IPR003691">
    <property type="entry name" value="FluC"/>
</dbReference>
<dbReference type="Proteomes" id="UP000253570">
    <property type="component" value="Unassembled WGS sequence"/>
</dbReference>
<gene>
    <name evidence="12 13" type="primary">crcB</name>
    <name evidence="12" type="synonym">fluC</name>
    <name evidence="13" type="ORF">DBW71_03175</name>
</gene>
<dbReference type="PANTHER" id="PTHR28259:SF1">
    <property type="entry name" value="FLUORIDE EXPORT PROTEIN 1-RELATED"/>
    <property type="match status" value="1"/>
</dbReference>
<dbReference type="Pfam" id="PF02537">
    <property type="entry name" value="CRCB"/>
    <property type="match status" value="1"/>
</dbReference>
<keyword evidence="4 12" id="KW-0812">Transmembrane</keyword>
<evidence type="ECO:0000256" key="12">
    <source>
        <dbReference type="HAMAP-Rule" id="MF_00454"/>
    </source>
</evidence>
<evidence type="ECO:0000256" key="1">
    <source>
        <dbReference type="ARBA" id="ARBA00004651"/>
    </source>
</evidence>
<evidence type="ECO:0000256" key="7">
    <source>
        <dbReference type="ARBA" id="ARBA00023065"/>
    </source>
</evidence>
<feature type="binding site" evidence="12">
    <location>
        <position position="78"/>
    </location>
    <ligand>
        <name>Na(+)</name>
        <dbReference type="ChEBI" id="CHEBI:29101"/>
        <note>structural</note>
    </ligand>
</feature>
<dbReference type="EMBL" id="QOQD01000006">
    <property type="protein sequence ID" value="RCL73494.1"/>
    <property type="molecule type" value="Genomic_DNA"/>
</dbReference>
<keyword evidence="12" id="KW-0813">Transport</keyword>
<dbReference type="GO" id="GO:0062054">
    <property type="term" value="F:fluoride channel activity"/>
    <property type="evidence" value="ECO:0007669"/>
    <property type="project" value="UniProtKB-UniRule"/>
</dbReference>
<keyword evidence="9 12" id="KW-0407">Ion channel</keyword>
<evidence type="ECO:0000256" key="5">
    <source>
        <dbReference type="ARBA" id="ARBA00022989"/>
    </source>
</evidence>
<evidence type="ECO:0000256" key="6">
    <source>
        <dbReference type="ARBA" id="ARBA00023053"/>
    </source>
</evidence>
<dbReference type="HAMAP" id="MF_00454">
    <property type="entry name" value="FluC"/>
    <property type="match status" value="1"/>
</dbReference>
<keyword evidence="5 12" id="KW-1133">Transmembrane helix</keyword>
<evidence type="ECO:0000256" key="3">
    <source>
        <dbReference type="ARBA" id="ARBA00022519"/>
    </source>
</evidence>
<dbReference type="GO" id="GO:0005886">
    <property type="term" value="C:plasma membrane"/>
    <property type="evidence" value="ECO:0007669"/>
    <property type="project" value="UniProtKB-SubCell"/>
</dbReference>
<comment type="function">
    <text evidence="12">Fluoride-specific ion channel. Important for reducing fluoride concentration in the cell, thus reducing its toxicity.</text>
</comment>
<protein>
    <recommendedName>
        <fullName evidence="12">Fluoride-specific ion channel FluC</fullName>
    </recommendedName>
</protein>
<evidence type="ECO:0000313" key="14">
    <source>
        <dbReference type="Proteomes" id="UP000253570"/>
    </source>
</evidence>
<comment type="subcellular location">
    <subcellularLocation>
        <location evidence="1 12">Cell membrane</location>
        <topology evidence="1 12">Multi-pass membrane protein</topology>
    </subcellularLocation>
</comment>
<proteinExistence type="inferred from homology"/>
<keyword evidence="6 12" id="KW-0915">Sodium</keyword>